<organism evidence="5 6">
    <name type="scientific">Moelleriella libera RCEF 2490</name>
    <dbReference type="NCBI Taxonomy" id="1081109"/>
    <lineage>
        <taxon>Eukaryota</taxon>
        <taxon>Fungi</taxon>
        <taxon>Dikarya</taxon>
        <taxon>Ascomycota</taxon>
        <taxon>Pezizomycotina</taxon>
        <taxon>Sordariomycetes</taxon>
        <taxon>Hypocreomycetidae</taxon>
        <taxon>Hypocreales</taxon>
        <taxon>Clavicipitaceae</taxon>
        <taxon>Moelleriella</taxon>
    </lineage>
</organism>
<dbReference type="GO" id="GO:0016787">
    <property type="term" value="F:hydrolase activity"/>
    <property type="evidence" value="ECO:0007669"/>
    <property type="project" value="UniProtKB-KW"/>
</dbReference>
<keyword evidence="5" id="KW-0378">Hydrolase</keyword>
<evidence type="ECO:0000256" key="3">
    <source>
        <dbReference type="RuleBase" id="RU366045"/>
    </source>
</evidence>
<dbReference type="SUPFAM" id="SSF51556">
    <property type="entry name" value="Metallo-dependent hydrolases"/>
    <property type="match status" value="1"/>
</dbReference>
<keyword evidence="1 3" id="KW-0210">Decarboxylase</keyword>
<dbReference type="Proteomes" id="UP000078544">
    <property type="component" value="Unassembled WGS sequence"/>
</dbReference>
<sequence length="313" mass="34116">MAASSRAAAAAPTTVVDIHTHMYPPQYIKMLEARDTIPLVRHFPQSPSAPRLVLLESEIPALQKALHHDDDDAAAAKPPGRPLTSHFVSLDQKMHFMDTHRIDISVISLANPWLDFVDAAQSGDVARSVNAEFDDMCRRHHGRLFFFGTLPLTAPLDTIRGATTVAVARMYLAGVFDRVPRLRMLLAHSGGTLPFLAGRIESCLVHDAQLVRDGKVSPRRRTVWDVLREHVYLDAVIYSDVGLKAAIHASGGADRLMFGTDHPFFPPVTADEQGAWESVTLNADAVARAVGEGSDDAAAIMGLNAVRVLNLKV</sequence>
<dbReference type="GO" id="GO:0005829">
    <property type="term" value="C:cytosol"/>
    <property type="evidence" value="ECO:0007669"/>
    <property type="project" value="TreeGrafter"/>
</dbReference>
<comment type="similarity">
    <text evidence="3">Belongs to the metallo-dependent hydrolases superfamily.</text>
</comment>
<evidence type="ECO:0000313" key="6">
    <source>
        <dbReference type="Proteomes" id="UP000078544"/>
    </source>
</evidence>
<dbReference type="GO" id="GO:0019748">
    <property type="term" value="P:secondary metabolic process"/>
    <property type="evidence" value="ECO:0007669"/>
    <property type="project" value="TreeGrafter"/>
</dbReference>
<dbReference type="Gene3D" id="3.20.20.140">
    <property type="entry name" value="Metal-dependent hydrolases"/>
    <property type="match status" value="2"/>
</dbReference>
<dbReference type="EMBL" id="AZGY01000006">
    <property type="protein sequence ID" value="KZZ97624.1"/>
    <property type="molecule type" value="Genomic_DNA"/>
</dbReference>
<evidence type="ECO:0000256" key="2">
    <source>
        <dbReference type="ARBA" id="ARBA00023239"/>
    </source>
</evidence>
<protein>
    <submittedName>
        <fullName evidence="5">Amidohydrolase</fullName>
    </submittedName>
</protein>
<evidence type="ECO:0000256" key="1">
    <source>
        <dbReference type="ARBA" id="ARBA00022793"/>
    </source>
</evidence>
<proteinExistence type="inferred from homology"/>
<dbReference type="AlphaFoldDB" id="A0A168DDH3"/>
<dbReference type="Pfam" id="PF04909">
    <property type="entry name" value="Amidohydro_2"/>
    <property type="match status" value="1"/>
</dbReference>
<reference evidence="5 6" key="1">
    <citation type="journal article" date="2016" name="Genome Biol. Evol.">
        <title>Divergent and convergent evolution of fungal pathogenicity.</title>
        <authorList>
            <person name="Shang Y."/>
            <person name="Xiao G."/>
            <person name="Zheng P."/>
            <person name="Cen K."/>
            <person name="Zhan S."/>
            <person name="Wang C."/>
        </authorList>
    </citation>
    <scope>NUCLEOTIDE SEQUENCE [LARGE SCALE GENOMIC DNA]</scope>
    <source>
        <strain evidence="5 6">RCEF 2490</strain>
    </source>
</reference>
<feature type="domain" description="Amidohydrolase-related" evidence="4">
    <location>
        <begin position="160"/>
        <end position="311"/>
    </location>
</feature>
<dbReference type="InterPro" id="IPR032465">
    <property type="entry name" value="ACMSD"/>
</dbReference>
<dbReference type="OrthoDB" id="191270at2759"/>
<dbReference type="InterPro" id="IPR006680">
    <property type="entry name" value="Amidohydro-rel"/>
</dbReference>
<keyword evidence="2 3" id="KW-0456">Lyase</keyword>
<dbReference type="PANTHER" id="PTHR21240:SF28">
    <property type="entry name" value="ISO-OROTATE DECARBOXYLASE (EUROFUNG)"/>
    <property type="match status" value="1"/>
</dbReference>
<dbReference type="InterPro" id="IPR032466">
    <property type="entry name" value="Metal_Hydrolase"/>
</dbReference>
<evidence type="ECO:0000259" key="4">
    <source>
        <dbReference type="Pfam" id="PF04909"/>
    </source>
</evidence>
<gene>
    <name evidence="5" type="ORF">AAL_03588</name>
</gene>
<accession>A0A168DDH3</accession>
<keyword evidence="6" id="KW-1185">Reference proteome</keyword>
<name>A0A168DDH3_9HYPO</name>
<dbReference type="PANTHER" id="PTHR21240">
    <property type="entry name" value="2-AMINO-3-CARBOXYLMUCONATE-6-SEMIALDEHYDE DECARBOXYLASE"/>
    <property type="match status" value="1"/>
</dbReference>
<comment type="caution">
    <text evidence="5">The sequence shown here is derived from an EMBL/GenBank/DDBJ whole genome shotgun (WGS) entry which is preliminary data.</text>
</comment>
<evidence type="ECO:0000313" key="5">
    <source>
        <dbReference type="EMBL" id="KZZ97624.1"/>
    </source>
</evidence>
<dbReference type="STRING" id="1081109.A0A168DDH3"/>
<dbReference type="GO" id="GO:0016831">
    <property type="term" value="F:carboxy-lyase activity"/>
    <property type="evidence" value="ECO:0007669"/>
    <property type="project" value="UniProtKB-KW"/>
</dbReference>